<dbReference type="AlphaFoldDB" id="A0A5J4WKR8"/>
<dbReference type="Proteomes" id="UP000324800">
    <property type="component" value="Unassembled WGS sequence"/>
</dbReference>
<dbReference type="EMBL" id="SNRW01001681">
    <property type="protein sequence ID" value="KAA6395451.1"/>
    <property type="molecule type" value="Genomic_DNA"/>
</dbReference>
<name>A0A5J4WKR8_9EUKA</name>
<proteinExistence type="predicted"/>
<evidence type="ECO:0000313" key="1">
    <source>
        <dbReference type="EMBL" id="KAA6395451.1"/>
    </source>
</evidence>
<evidence type="ECO:0000313" key="2">
    <source>
        <dbReference type="Proteomes" id="UP000324800"/>
    </source>
</evidence>
<organism evidence="1 2">
    <name type="scientific">Streblomastix strix</name>
    <dbReference type="NCBI Taxonomy" id="222440"/>
    <lineage>
        <taxon>Eukaryota</taxon>
        <taxon>Metamonada</taxon>
        <taxon>Preaxostyla</taxon>
        <taxon>Oxymonadida</taxon>
        <taxon>Streblomastigidae</taxon>
        <taxon>Streblomastix</taxon>
    </lineage>
</organism>
<protein>
    <submittedName>
        <fullName evidence="1">Uncharacterized protein</fullName>
    </submittedName>
</protein>
<reference evidence="1 2" key="1">
    <citation type="submission" date="2019-03" db="EMBL/GenBank/DDBJ databases">
        <title>Single cell metagenomics reveals metabolic interactions within the superorganism composed of flagellate Streblomastix strix and complex community of Bacteroidetes bacteria on its surface.</title>
        <authorList>
            <person name="Treitli S.C."/>
            <person name="Kolisko M."/>
            <person name="Husnik F."/>
            <person name="Keeling P."/>
            <person name="Hampl V."/>
        </authorList>
    </citation>
    <scope>NUCLEOTIDE SEQUENCE [LARGE SCALE GENOMIC DNA]</scope>
    <source>
        <strain evidence="1">ST1C</strain>
    </source>
</reference>
<sequence>MKTRKIKRKEPEGMRPKILFLLFKFSAMLGQLDLKTGIKLKKRMTQQIRKNSNSRNCCLSTNKPINRQSAKYPREASNLHVRRGKANQNIINHQDKAIIRTRNVLEDLGRTQEIDQIPGTGLCRGPNLGLGPSLGLQYTNP</sequence>
<comment type="caution">
    <text evidence="1">The sequence shown here is derived from an EMBL/GenBank/DDBJ whole genome shotgun (WGS) entry which is preliminary data.</text>
</comment>
<accession>A0A5J4WKR8</accession>
<gene>
    <name evidence="1" type="ORF">EZS28_009022</name>
</gene>